<gene>
    <name evidence="3" type="primary">traI</name>
    <name evidence="2" type="ORF">MOVS_10735</name>
    <name evidence="3" type="ORF">NCTC11227_02269</name>
</gene>
<evidence type="ECO:0000313" key="4">
    <source>
        <dbReference type="Proteomes" id="UP000076765"/>
    </source>
</evidence>
<evidence type="ECO:0000313" key="2">
    <source>
        <dbReference type="EMBL" id="ANB92563.1"/>
    </source>
</evidence>
<name>A0A378QGZ7_9GAMM</name>
<dbReference type="NCBIfam" id="TIGR02686">
    <property type="entry name" value="relax_trwC"/>
    <property type="match status" value="1"/>
</dbReference>
<dbReference type="Pfam" id="PF13604">
    <property type="entry name" value="AAA_30"/>
    <property type="match status" value="1"/>
</dbReference>
<evidence type="ECO:0000313" key="3">
    <source>
        <dbReference type="EMBL" id="STY98593.1"/>
    </source>
</evidence>
<geneLocation type="plasmid" evidence="2">
    <name>pMOV1</name>
</geneLocation>
<dbReference type="EMBL" id="CP011159">
    <property type="protein sequence ID" value="ANB92563.1"/>
    <property type="molecule type" value="Genomic_DNA"/>
</dbReference>
<accession>A0A378QGZ7</accession>
<reference evidence="3 5" key="2">
    <citation type="submission" date="2018-06" db="EMBL/GenBank/DDBJ databases">
        <authorList>
            <consortium name="Pathogen Informatics"/>
            <person name="Doyle S."/>
        </authorList>
    </citation>
    <scope>NUCLEOTIDE SEQUENCE [LARGE SCALE GENOMIC DNA]</scope>
    <source>
        <strain evidence="3 5">NCTC11227</strain>
    </source>
</reference>
<dbReference type="InterPro" id="IPR027417">
    <property type="entry name" value="P-loop_NTPase"/>
</dbReference>
<dbReference type="NCBIfam" id="NF041492">
    <property type="entry name" value="MobF"/>
    <property type="match status" value="1"/>
</dbReference>
<protein>
    <submittedName>
        <fullName evidence="3">Multifunctional conjugation protein TraI</fullName>
    </submittedName>
</protein>
<keyword evidence="2" id="KW-0614">Plasmid</keyword>
<geneLocation type="plasmid" evidence="4">
    <name>pmov1</name>
</geneLocation>
<dbReference type="CDD" id="cd18809">
    <property type="entry name" value="SF1_C_RecD"/>
    <property type="match status" value="1"/>
</dbReference>
<dbReference type="Gene3D" id="3.40.50.300">
    <property type="entry name" value="P-loop containing nucleotide triphosphate hydrolases"/>
    <property type="match status" value="2"/>
</dbReference>
<sequence>MLNVSNVGSTRQALSYYAKDDFNTVENTLNNTSWQGAGAQKLGLSGAINPQQFEDLLNGKVEGQQLGRIEKDENGEQKLVHRAAVDITFSAPKSISILSEVFGDERLRAAHEEAVSETLEAISQEAIKARVTQDGVTKEEYSSDVIIAKFSHDTNRLQEPDTHTHALIMNAVKGSDGKWRSIDNSGIYAGQRMYGAMYTNLLAEKVQKLGYEIEIKDSKGNFDIKGISQEAIDAFSTRKQEIDAALSELGLSRDEASAAQREIATLNTRNPKINVAHELLKDQWQEKAQTLGVEGSKLIQDSKQRYVSHANDYKQTKNAIRTSLNSLSEREAVFSNRDLRQLAYERSVGISSVQYTDYQIKQMKQSGRIVEIDGVDKITTKSVINSESWTIKTITDHKGSIEQVVTEDRVNASIAAYEKEKGFRLTDGQRQSVEKIFNTKDRFIGVQGLAGTGKTTMLEVVKNIAQDNGLVIRGMSGTKKAANNLMQETGIQSETNTMFLINARQAQKEFDAQKQDNPEIERDKEIWVVDESSFAGQRELNSIANYAIQADARVIFLGDKMQLQSISFGKPFEIGQERGMDYSEMKDINRQKTAELKTIVDVALGDKKDQLLAKNIQKAVDIMQSKNMVKESKNSLEELVEKVVSLPKSERDKSMVITPFNANRQEYNQLYRDKLQDRGELGGEEVVVASYKRVNMTEAQRGQAFFYQKDNLVKFGSAVRYLGIEKNDVLKVVGFDDKRTIVKLEDKNGKIIDWKPAKSHRPNVYQAEKIKLAVGDRIKFTENDSDKERQRYANNTEAVVTKVKDGEVTVKTQDGKEFALTDKDRNIDYNYASTVYASQGSTYNNTYLYIHMNDQTKESERKNLNKIIGDRMFYVALTRSKMNFELHTNDAAKLKEVLSAKQDKTFAIGELEKNNKFNQQKQGFDLEKTLDHIENEQQQKTREHDKDIEH</sequence>
<dbReference type="EMBL" id="UGPW01000002">
    <property type="protein sequence ID" value="STY98593.1"/>
    <property type="molecule type" value="Genomic_DNA"/>
</dbReference>
<evidence type="ECO:0000259" key="1">
    <source>
        <dbReference type="Pfam" id="PF08751"/>
    </source>
</evidence>
<feature type="domain" description="TrwC relaxase" evidence="1">
    <location>
        <begin position="15"/>
        <end position="290"/>
    </location>
</feature>
<dbReference type="SUPFAM" id="SSF55464">
    <property type="entry name" value="Origin of replication-binding domain, RBD-like"/>
    <property type="match status" value="1"/>
</dbReference>
<organism evidence="3 5">
    <name type="scientific">Moraxella ovis</name>
    <dbReference type="NCBI Taxonomy" id="29433"/>
    <lineage>
        <taxon>Bacteria</taxon>
        <taxon>Pseudomonadati</taxon>
        <taxon>Pseudomonadota</taxon>
        <taxon>Gammaproteobacteria</taxon>
        <taxon>Moraxellales</taxon>
        <taxon>Moraxellaceae</taxon>
        <taxon>Moraxella</taxon>
    </lineage>
</organism>
<dbReference type="KEGG" id="moi:MOVS_10735"/>
<dbReference type="AlphaFoldDB" id="A0A378QGZ7"/>
<keyword evidence="4" id="KW-1185">Reference proteome</keyword>
<dbReference type="Gene3D" id="2.30.30.940">
    <property type="match status" value="1"/>
</dbReference>
<dbReference type="InterPro" id="IPR014862">
    <property type="entry name" value="TrwC"/>
</dbReference>
<dbReference type="Pfam" id="PF08751">
    <property type="entry name" value="TrwC"/>
    <property type="match status" value="1"/>
</dbReference>
<reference evidence="2 4" key="1">
    <citation type="submission" date="2015-04" db="EMBL/GenBank/DDBJ databases">
        <authorList>
            <person name="Calcutt M.J."/>
            <person name="Foecking M.F."/>
        </authorList>
    </citation>
    <scope>NUCLEOTIDE SEQUENCE [LARGE SCALE GENOMIC DNA]</scope>
    <source>
        <strain evidence="2 4">199/55</strain>
        <plasmid evidence="2">pMOV1</plasmid>
        <plasmid evidence="4">pmov1</plasmid>
    </source>
</reference>
<dbReference type="Proteomes" id="UP000076765">
    <property type="component" value="Plasmid pMOV1"/>
</dbReference>
<dbReference type="InterPro" id="IPR014059">
    <property type="entry name" value="TraI/TrwC_relax"/>
</dbReference>
<proteinExistence type="predicted"/>
<dbReference type="RefSeq" id="WP_063515073.1">
    <property type="nucleotide sequence ID" value="NZ_CP011159.1"/>
</dbReference>
<dbReference type="Proteomes" id="UP000255102">
    <property type="component" value="Unassembled WGS sequence"/>
</dbReference>
<evidence type="ECO:0000313" key="5">
    <source>
        <dbReference type="Proteomes" id="UP000255102"/>
    </source>
</evidence>
<dbReference type="SUPFAM" id="SSF52540">
    <property type="entry name" value="P-loop containing nucleoside triphosphate hydrolases"/>
    <property type="match status" value="2"/>
</dbReference>